<dbReference type="PANTHER" id="PTHR21210">
    <property type="entry name" value="TRNA (URACIL-O(2)-)-METHYLTRANSFERASE-RELATED"/>
    <property type="match status" value="1"/>
</dbReference>
<keyword evidence="8 10" id="KW-0819">tRNA processing</keyword>
<evidence type="ECO:0000256" key="1">
    <source>
        <dbReference type="ARBA" id="ARBA00002778"/>
    </source>
</evidence>
<evidence type="ECO:0000256" key="6">
    <source>
        <dbReference type="ARBA" id="ARBA00022679"/>
    </source>
</evidence>
<keyword evidence="7 10" id="KW-0949">S-adenosyl-L-methionine</keyword>
<dbReference type="Pfam" id="PF07757">
    <property type="entry name" value="AdoMet_MTase"/>
    <property type="match status" value="1"/>
</dbReference>
<dbReference type="InterPro" id="IPR029063">
    <property type="entry name" value="SAM-dependent_MTases_sf"/>
</dbReference>
<evidence type="ECO:0000256" key="9">
    <source>
        <dbReference type="ARBA" id="ARBA00047957"/>
    </source>
</evidence>
<dbReference type="EMBL" id="BPLR01004549">
    <property type="protein sequence ID" value="GIX95693.1"/>
    <property type="molecule type" value="Genomic_DNA"/>
</dbReference>
<comment type="catalytic activity">
    <reaction evidence="9 10">
        <text>uridine(44) in tRNA(Ser) + S-adenosyl-L-methionine = 2'-O-methyluridine(44) in tRNA(Ser) + S-adenosyl-L-homocysteine + H(+)</text>
        <dbReference type="Rhea" id="RHEA:43100"/>
        <dbReference type="Rhea" id="RHEA-COMP:10339"/>
        <dbReference type="Rhea" id="RHEA-COMP:10340"/>
        <dbReference type="ChEBI" id="CHEBI:15378"/>
        <dbReference type="ChEBI" id="CHEBI:57856"/>
        <dbReference type="ChEBI" id="CHEBI:59789"/>
        <dbReference type="ChEBI" id="CHEBI:65315"/>
        <dbReference type="ChEBI" id="CHEBI:74478"/>
        <dbReference type="EC" id="2.1.1.211"/>
    </reaction>
</comment>
<dbReference type="GO" id="GO:0030488">
    <property type="term" value="P:tRNA methylation"/>
    <property type="evidence" value="ECO:0007669"/>
    <property type="project" value="UniProtKB-UniRule"/>
</dbReference>
<dbReference type="SUPFAM" id="SSF53335">
    <property type="entry name" value="S-adenosyl-L-methionine-dependent methyltransferases"/>
    <property type="match status" value="1"/>
</dbReference>
<keyword evidence="5 10" id="KW-0489">Methyltransferase</keyword>
<evidence type="ECO:0000256" key="8">
    <source>
        <dbReference type="ARBA" id="ARBA00022694"/>
    </source>
</evidence>
<keyword evidence="4 10" id="KW-0963">Cytoplasm</keyword>
<dbReference type="Proteomes" id="UP001054945">
    <property type="component" value="Unassembled WGS sequence"/>
</dbReference>
<proteinExistence type="inferred from homology"/>
<dbReference type="PANTHER" id="PTHR21210:SF0">
    <property type="entry name" value="TRNA (URACIL-O(2)-)-METHYLTRANSFERASE-RELATED"/>
    <property type="match status" value="1"/>
</dbReference>
<evidence type="ECO:0000313" key="12">
    <source>
        <dbReference type="Proteomes" id="UP001054945"/>
    </source>
</evidence>
<evidence type="ECO:0000256" key="4">
    <source>
        <dbReference type="ARBA" id="ARBA00022490"/>
    </source>
</evidence>
<evidence type="ECO:0000256" key="10">
    <source>
        <dbReference type="RuleBase" id="RU368004"/>
    </source>
</evidence>
<evidence type="ECO:0000256" key="7">
    <source>
        <dbReference type="ARBA" id="ARBA00022691"/>
    </source>
</evidence>
<dbReference type="AlphaFoldDB" id="A0AAV4PH05"/>
<dbReference type="GO" id="GO:0005737">
    <property type="term" value="C:cytoplasm"/>
    <property type="evidence" value="ECO:0007669"/>
    <property type="project" value="UniProtKB-SubCell"/>
</dbReference>
<gene>
    <name evidence="11" type="primary">TRMT44</name>
    <name evidence="11" type="ORF">CEXT_659701</name>
</gene>
<keyword evidence="6 10" id="KW-0808">Transferase</keyword>
<evidence type="ECO:0000313" key="11">
    <source>
        <dbReference type="EMBL" id="GIX95693.1"/>
    </source>
</evidence>
<comment type="function">
    <text evidence="10">Adenosyl-L-methionine (AdoMet)-dependent tRNA (uracil-O(2)-)-methyltransferase.</text>
</comment>
<accession>A0AAV4PH05</accession>
<comment type="caution">
    <text evidence="11">The sequence shown here is derived from an EMBL/GenBank/DDBJ whole genome shotgun (WGS) entry which is preliminary data.</text>
</comment>
<dbReference type="GO" id="GO:0141101">
    <property type="term" value="F:tRNA(Ser) (uridine(44)-2'-O-)-methyltransferase activity"/>
    <property type="evidence" value="ECO:0007669"/>
    <property type="project" value="UniProtKB-EC"/>
</dbReference>
<name>A0AAV4PH05_CAEEX</name>
<evidence type="ECO:0000256" key="2">
    <source>
        <dbReference type="ARBA" id="ARBA00004496"/>
    </source>
</evidence>
<keyword evidence="12" id="KW-1185">Reference proteome</keyword>
<evidence type="ECO:0000256" key="3">
    <source>
        <dbReference type="ARBA" id="ARBA00009056"/>
    </source>
</evidence>
<comment type="similarity">
    <text evidence="3 10">Belongs to the TRM44 family.</text>
</comment>
<organism evidence="11 12">
    <name type="scientific">Caerostris extrusa</name>
    <name type="common">Bark spider</name>
    <name type="synonym">Caerostris bankana</name>
    <dbReference type="NCBI Taxonomy" id="172846"/>
    <lineage>
        <taxon>Eukaryota</taxon>
        <taxon>Metazoa</taxon>
        <taxon>Ecdysozoa</taxon>
        <taxon>Arthropoda</taxon>
        <taxon>Chelicerata</taxon>
        <taxon>Arachnida</taxon>
        <taxon>Araneae</taxon>
        <taxon>Araneomorphae</taxon>
        <taxon>Entelegynae</taxon>
        <taxon>Araneoidea</taxon>
        <taxon>Araneidae</taxon>
        <taxon>Caerostris</taxon>
    </lineage>
</organism>
<protein>
    <recommendedName>
        <fullName evidence="10">tRNA (uracil-O(2)-)-methyltransferase</fullName>
        <ecNumber evidence="10">2.1.1.211</ecNumber>
    </recommendedName>
</protein>
<dbReference type="EC" id="2.1.1.211" evidence="10"/>
<dbReference type="InterPro" id="IPR011671">
    <property type="entry name" value="tRNA_uracil_MeTrfase"/>
</dbReference>
<comment type="function">
    <text evidence="1">Probable adenosyl-L-methionine (AdoMet)-dependent tRNA (uracil-O(2)-)-methyltransferase.</text>
</comment>
<comment type="subcellular location">
    <subcellularLocation>
        <location evidence="2 10">Cytoplasm</location>
    </subcellularLocation>
</comment>
<evidence type="ECO:0000256" key="5">
    <source>
        <dbReference type="ARBA" id="ARBA00022603"/>
    </source>
</evidence>
<sequence>MHRWFWLPMPQGRFWAQERKLKNLTKKQTFIDLGCGNGLLDHILSSEGYKGIGIDLKKRKIWDIYGHETNLEASLFINLIWLYTCACN</sequence>
<reference evidence="11 12" key="1">
    <citation type="submission" date="2021-06" db="EMBL/GenBank/DDBJ databases">
        <title>Caerostris extrusa draft genome.</title>
        <authorList>
            <person name="Kono N."/>
            <person name="Arakawa K."/>
        </authorList>
    </citation>
    <scope>NUCLEOTIDE SEQUENCE [LARGE SCALE GENOMIC DNA]</scope>
</reference>
<dbReference type="Gene3D" id="3.40.50.150">
    <property type="entry name" value="Vaccinia Virus protein VP39"/>
    <property type="match status" value="1"/>
</dbReference>